<dbReference type="HAMAP" id="MF_00122">
    <property type="entry name" value="GatC"/>
    <property type="match status" value="1"/>
</dbReference>
<name>A0A363UJS7_9GAMM</name>
<organism evidence="2 3">
    <name type="scientific">Abyssibacter profundi</name>
    <dbReference type="NCBI Taxonomy" id="2182787"/>
    <lineage>
        <taxon>Bacteria</taxon>
        <taxon>Pseudomonadati</taxon>
        <taxon>Pseudomonadota</taxon>
        <taxon>Gammaproteobacteria</taxon>
        <taxon>Chromatiales</taxon>
        <taxon>Oceanococcaceae</taxon>
        <taxon>Abyssibacter</taxon>
    </lineage>
</organism>
<evidence type="ECO:0000313" key="2">
    <source>
        <dbReference type="EMBL" id="PWN55678.1"/>
    </source>
</evidence>
<dbReference type="GO" id="GO:0016740">
    <property type="term" value="F:transferase activity"/>
    <property type="evidence" value="ECO:0007669"/>
    <property type="project" value="UniProtKB-KW"/>
</dbReference>
<dbReference type="Proteomes" id="UP000251800">
    <property type="component" value="Unassembled WGS sequence"/>
</dbReference>
<dbReference type="GO" id="GO:0005524">
    <property type="term" value="F:ATP binding"/>
    <property type="evidence" value="ECO:0007669"/>
    <property type="project" value="UniProtKB-KW"/>
</dbReference>
<dbReference type="InterPro" id="IPR003837">
    <property type="entry name" value="GatC"/>
</dbReference>
<dbReference type="Gene3D" id="1.10.20.60">
    <property type="entry name" value="Glu-tRNAGln amidotransferase C subunit, N-terminal domain"/>
    <property type="match status" value="1"/>
</dbReference>
<protein>
    <recommendedName>
        <fullName evidence="1">Aspartyl/glutamyl-tRNA(Asn/Gln) amidotransferase subunit C</fullName>
        <shortName evidence="1">Asp/Glu-ADT subunit C</shortName>
        <ecNumber evidence="1">6.3.5.-</ecNumber>
    </recommendedName>
</protein>
<sequence length="95" mass="10820">MSLTEDQLRTVAHLARLELDEADVERYSSNLNDILAMVDQLNQADTTDVSPMAHPLDMVQRLRPDAVSETDQRERFQALAPATERGLYRVPRVIE</sequence>
<comment type="catalytic activity">
    <reaction evidence="1">
        <text>L-glutamyl-tRNA(Gln) + L-glutamine + ATP + H2O = L-glutaminyl-tRNA(Gln) + L-glutamate + ADP + phosphate + H(+)</text>
        <dbReference type="Rhea" id="RHEA:17521"/>
        <dbReference type="Rhea" id="RHEA-COMP:9681"/>
        <dbReference type="Rhea" id="RHEA-COMP:9684"/>
        <dbReference type="ChEBI" id="CHEBI:15377"/>
        <dbReference type="ChEBI" id="CHEBI:15378"/>
        <dbReference type="ChEBI" id="CHEBI:29985"/>
        <dbReference type="ChEBI" id="CHEBI:30616"/>
        <dbReference type="ChEBI" id="CHEBI:43474"/>
        <dbReference type="ChEBI" id="CHEBI:58359"/>
        <dbReference type="ChEBI" id="CHEBI:78520"/>
        <dbReference type="ChEBI" id="CHEBI:78521"/>
        <dbReference type="ChEBI" id="CHEBI:456216"/>
    </reaction>
</comment>
<dbReference type="NCBIfam" id="TIGR00135">
    <property type="entry name" value="gatC"/>
    <property type="match status" value="1"/>
</dbReference>
<dbReference type="GO" id="GO:0050567">
    <property type="term" value="F:glutaminyl-tRNA synthase (glutamine-hydrolyzing) activity"/>
    <property type="evidence" value="ECO:0007669"/>
    <property type="project" value="UniProtKB-UniRule"/>
</dbReference>
<dbReference type="GO" id="GO:0006412">
    <property type="term" value="P:translation"/>
    <property type="evidence" value="ECO:0007669"/>
    <property type="project" value="UniProtKB-UniRule"/>
</dbReference>
<comment type="similarity">
    <text evidence="1">Belongs to the GatC family.</text>
</comment>
<proteinExistence type="inferred from homology"/>
<keyword evidence="2" id="KW-0808">Transferase</keyword>
<dbReference type="OrthoDB" id="9794326at2"/>
<accession>A0A363UJS7</accession>
<evidence type="ECO:0000313" key="3">
    <source>
        <dbReference type="Proteomes" id="UP000251800"/>
    </source>
</evidence>
<dbReference type="PANTHER" id="PTHR15004:SF0">
    <property type="entry name" value="GLUTAMYL-TRNA(GLN) AMIDOTRANSFERASE SUBUNIT C, MITOCHONDRIAL"/>
    <property type="match status" value="1"/>
</dbReference>
<comment type="subunit">
    <text evidence="1">Heterotrimer of A, B and C subunits.</text>
</comment>
<dbReference type="EC" id="6.3.5.-" evidence="1"/>
<gene>
    <name evidence="1" type="primary">gatC</name>
    <name evidence="2" type="ORF">DEH80_11270</name>
</gene>
<dbReference type="EMBL" id="QEQK01000009">
    <property type="protein sequence ID" value="PWN55678.1"/>
    <property type="molecule type" value="Genomic_DNA"/>
</dbReference>
<dbReference type="InterPro" id="IPR036113">
    <property type="entry name" value="Asp/Glu-ADT_sf_sub_c"/>
</dbReference>
<comment type="function">
    <text evidence="1">Allows the formation of correctly charged Asn-tRNA(Asn) or Gln-tRNA(Gln) through the transamidation of misacylated Asp-tRNA(Asn) or Glu-tRNA(Gln) in organisms which lack either or both of asparaginyl-tRNA or glutaminyl-tRNA synthetases. The reaction takes place in the presence of glutamine and ATP through an activated phospho-Asp-tRNA(Asn) or phospho-Glu-tRNA(Gln).</text>
</comment>
<dbReference type="GO" id="GO:0070681">
    <property type="term" value="P:glutaminyl-tRNAGln biosynthesis via transamidation"/>
    <property type="evidence" value="ECO:0007669"/>
    <property type="project" value="TreeGrafter"/>
</dbReference>
<reference evidence="2 3" key="1">
    <citation type="submission" date="2018-05" db="EMBL/GenBank/DDBJ databases">
        <title>Abyssibacter profundi OUC007T gen. nov., sp. nov, a marine bacterium isolated from seawater of the Mariana Trench.</title>
        <authorList>
            <person name="Zhou S."/>
        </authorList>
    </citation>
    <scope>NUCLEOTIDE SEQUENCE [LARGE SCALE GENOMIC DNA]</scope>
    <source>
        <strain evidence="2 3">OUC007</strain>
    </source>
</reference>
<keyword evidence="1" id="KW-0547">Nucleotide-binding</keyword>
<keyword evidence="3" id="KW-1185">Reference proteome</keyword>
<keyword evidence="1" id="KW-0648">Protein biosynthesis</keyword>
<dbReference type="SUPFAM" id="SSF141000">
    <property type="entry name" value="Glu-tRNAGln amidotransferase C subunit"/>
    <property type="match status" value="1"/>
</dbReference>
<dbReference type="PANTHER" id="PTHR15004">
    <property type="entry name" value="GLUTAMYL-TRNA(GLN) AMIDOTRANSFERASE SUBUNIT C, MITOCHONDRIAL"/>
    <property type="match status" value="1"/>
</dbReference>
<dbReference type="Pfam" id="PF02686">
    <property type="entry name" value="GatC"/>
    <property type="match status" value="1"/>
</dbReference>
<dbReference type="GO" id="GO:0050566">
    <property type="term" value="F:asparaginyl-tRNA synthase (glutamine-hydrolyzing) activity"/>
    <property type="evidence" value="ECO:0007669"/>
    <property type="project" value="RHEA"/>
</dbReference>
<dbReference type="RefSeq" id="WP_109720602.1">
    <property type="nucleotide sequence ID" value="NZ_QEQK01000009.1"/>
</dbReference>
<dbReference type="GO" id="GO:0006450">
    <property type="term" value="P:regulation of translational fidelity"/>
    <property type="evidence" value="ECO:0007669"/>
    <property type="project" value="InterPro"/>
</dbReference>
<evidence type="ECO:0000256" key="1">
    <source>
        <dbReference type="HAMAP-Rule" id="MF_00122"/>
    </source>
</evidence>
<dbReference type="AlphaFoldDB" id="A0A363UJS7"/>
<keyword evidence="1" id="KW-0067">ATP-binding</keyword>
<comment type="catalytic activity">
    <reaction evidence="1">
        <text>L-aspartyl-tRNA(Asn) + L-glutamine + ATP + H2O = L-asparaginyl-tRNA(Asn) + L-glutamate + ADP + phosphate + 2 H(+)</text>
        <dbReference type="Rhea" id="RHEA:14513"/>
        <dbReference type="Rhea" id="RHEA-COMP:9674"/>
        <dbReference type="Rhea" id="RHEA-COMP:9677"/>
        <dbReference type="ChEBI" id="CHEBI:15377"/>
        <dbReference type="ChEBI" id="CHEBI:15378"/>
        <dbReference type="ChEBI" id="CHEBI:29985"/>
        <dbReference type="ChEBI" id="CHEBI:30616"/>
        <dbReference type="ChEBI" id="CHEBI:43474"/>
        <dbReference type="ChEBI" id="CHEBI:58359"/>
        <dbReference type="ChEBI" id="CHEBI:78515"/>
        <dbReference type="ChEBI" id="CHEBI:78516"/>
        <dbReference type="ChEBI" id="CHEBI:456216"/>
    </reaction>
</comment>
<comment type="caution">
    <text evidence="2">The sequence shown here is derived from an EMBL/GenBank/DDBJ whole genome shotgun (WGS) entry which is preliminary data.</text>
</comment>
<keyword evidence="1" id="KW-0436">Ligase</keyword>